<sequence length="835" mass="93832">MASRFISLVATPFPTFLNHLRRPSFLHLRRLACGSRRFTVYSHPHIPLLSPSQQQFHAQPINNNSPLDSSASSFTSHPWPEWRSLITLLTGNDQLPPAVEDSFVAYEELSQDFLRAASLCLDFARERPNFIGLLSRRDIEAVVSNGTPFLFKGALETARRMRAFLGIDGSTVLDHDNANTVDLMKYILSYASNPTISSEKISLYSRELIESSCRNLLRELVEVSCGAPAVNLPPAEQYDFSGRYGQTPRPIRQNIVMKRGDWICQKCNFMNFARNNKCLECEEPRPRRQLTGGEWECPQCCFFNYGRNVVCLRCDFGRPAGASPRTTHSSAEDGYNGNSAYPNGIDLKLAENEEKAQRWFSKISQMNNASDMDSAAADEDFPETMPPRKGENKFVVSTRKTPLERRLANTQYERNFGYNGIPEGNTLTGGAHSILDTSMKQNIDQISGTSHKGIAADKNSESAIHHSGRGSNYVPFVPLPKDMFQKNNPTSVMDEKVKEEVGVSHTPEVSHQTCSASLGNDFGKSMEKLQSNDPLSEDKEREQAEKSESWFKKIAELHDVKDLPSSISDDDFPEIMPRRKGENRFVVSKKKDRSLTSPMYKRQVAMEQANNSSFVPFVPFPPGYFAKTDTQHEDITDSSSLSRVGTSSTFSNSDHKVPPMNPLSKTYCAKENVEKTHQQSDACVGNSVETSLALDACSTDSKDRRNSVKEDVSPFETLGVGSTKLPRNQNVRNGWTGKSLEGSAVKETDPLDMSEEAKAERWFQRVAQIKDISELSQIPDEDFPSIMPMRKGVNRFVVSRRKTPLERRLKSTQYRRNLPVVTSDPMKRETDNSDK</sequence>
<dbReference type="PROSITE" id="PS50199">
    <property type="entry name" value="ZF_RANBP2_2"/>
    <property type="match status" value="2"/>
</dbReference>
<feature type="compositionally biased region" description="Basic and acidic residues" evidence="5">
    <location>
        <begin position="744"/>
        <end position="753"/>
    </location>
</feature>
<feature type="region of interest" description="Disordered" evidence="5">
    <location>
        <begin position="635"/>
        <end position="658"/>
    </location>
</feature>
<dbReference type="GO" id="GO:0003729">
    <property type="term" value="F:mRNA binding"/>
    <property type="evidence" value="ECO:0007669"/>
    <property type="project" value="TreeGrafter"/>
</dbReference>
<organism evidence="7 8">
    <name type="scientific">Solanum pinnatisectum</name>
    <name type="common">tansyleaf nightshade</name>
    <dbReference type="NCBI Taxonomy" id="50273"/>
    <lineage>
        <taxon>Eukaryota</taxon>
        <taxon>Viridiplantae</taxon>
        <taxon>Streptophyta</taxon>
        <taxon>Embryophyta</taxon>
        <taxon>Tracheophyta</taxon>
        <taxon>Spermatophyta</taxon>
        <taxon>Magnoliopsida</taxon>
        <taxon>eudicotyledons</taxon>
        <taxon>Gunneridae</taxon>
        <taxon>Pentapetalae</taxon>
        <taxon>asterids</taxon>
        <taxon>lamiids</taxon>
        <taxon>Solanales</taxon>
        <taxon>Solanaceae</taxon>
        <taxon>Solanoideae</taxon>
        <taxon>Solaneae</taxon>
        <taxon>Solanum</taxon>
    </lineage>
</organism>
<dbReference type="PANTHER" id="PTHR23111:SF30">
    <property type="entry name" value="ZINC FINGER PROTEIN VAR3, CHLOROPLASTIC"/>
    <property type="match status" value="1"/>
</dbReference>
<dbReference type="InterPro" id="IPR036443">
    <property type="entry name" value="Znf_RanBP2_sf"/>
</dbReference>
<keyword evidence="1" id="KW-0479">Metal-binding</keyword>
<dbReference type="PROSITE" id="PS01358">
    <property type="entry name" value="ZF_RANBP2_1"/>
    <property type="match status" value="2"/>
</dbReference>
<feature type="compositionally biased region" description="Low complexity" evidence="5">
    <location>
        <begin position="637"/>
        <end position="651"/>
    </location>
</feature>
<dbReference type="GO" id="GO:0008270">
    <property type="term" value="F:zinc ion binding"/>
    <property type="evidence" value="ECO:0007669"/>
    <property type="project" value="UniProtKB-KW"/>
</dbReference>
<evidence type="ECO:0000313" key="8">
    <source>
        <dbReference type="Proteomes" id="UP001311915"/>
    </source>
</evidence>
<protein>
    <recommendedName>
        <fullName evidence="6">RanBP2-type domain-containing protein</fullName>
    </recommendedName>
</protein>
<gene>
    <name evidence="7" type="ORF">R3W88_001153</name>
</gene>
<evidence type="ECO:0000256" key="3">
    <source>
        <dbReference type="ARBA" id="ARBA00022833"/>
    </source>
</evidence>
<keyword evidence="3" id="KW-0862">Zinc</keyword>
<feature type="region of interest" description="Disordered" evidence="5">
    <location>
        <begin position="807"/>
        <end position="835"/>
    </location>
</feature>
<feature type="region of interest" description="Disordered" evidence="5">
    <location>
        <begin position="503"/>
        <end position="547"/>
    </location>
</feature>
<feature type="compositionally biased region" description="Polar residues" evidence="5">
    <location>
        <begin position="507"/>
        <end position="518"/>
    </location>
</feature>
<keyword evidence="2 4" id="KW-0863">Zinc-finger</keyword>
<dbReference type="Proteomes" id="UP001311915">
    <property type="component" value="Unassembled WGS sequence"/>
</dbReference>
<accession>A0AAV9MHA9</accession>
<comment type="caution">
    <text evidence="7">The sequence shown here is derived from an EMBL/GenBank/DDBJ whole genome shotgun (WGS) entry which is preliminary data.</text>
</comment>
<dbReference type="AlphaFoldDB" id="A0AAV9MHA9"/>
<evidence type="ECO:0000256" key="4">
    <source>
        <dbReference type="PROSITE-ProRule" id="PRU00322"/>
    </source>
</evidence>
<proteinExistence type="predicted"/>
<name>A0AAV9MHA9_9SOLN</name>
<evidence type="ECO:0000259" key="6">
    <source>
        <dbReference type="PROSITE" id="PS50199"/>
    </source>
</evidence>
<feature type="compositionally biased region" description="Basic and acidic residues" evidence="5">
    <location>
        <begin position="825"/>
        <end position="835"/>
    </location>
</feature>
<dbReference type="SMART" id="SM00547">
    <property type="entry name" value="ZnF_RBZ"/>
    <property type="match status" value="2"/>
</dbReference>
<evidence type="ECO:0000256" key="5">
    <source>
        <dbReference type="SAM" id="MobiDB-lite"/>
    </source>
</evidence>
<dbReference type="GO" id="GO:0005737">
    <property type="term" value="C:cytoplasm"/>
    <property type="evidence" value="ECO:0007669"/>
    <property type="project" value="TreeGrafter"/>
</dbReference>
<feature type="domain" description="RanBP2-type" evidence="6">
    <location>
        <begin position="291"/>
        <end position="320"/>
    </location>
</feature>
<dbReference type="PANTHER" id="PTHR23111">
    <property type="entry name" value="ZINC FINGER PROTEIN"/>
    <property type="match status" value="1"/>
</dbReference>
<dbReference type="EMBL" id="JAWPEI010000001">
    <property type="protein sequence ID" value="KAK4737456.1"/>
    <property type="molecule type" value="Genomic_DNA"/>
</dbReference>
<dbReference type="Pfam" id="PF00641">
    <property type="entry name" value="Zn_ribbon_RanBP"/>
    <property type="match status" value="2"/>
</dbReference>
<dbReference type="SUPFAM" id="SSF90209">
    <property type="entry name" value="Ran binding protein zinc finger-like"/>
    <property type="match status" value="1"/>
</dbReference>
<keyword evidence="8" id="KW-1185">Reference proteome</keyword>
<dbReference type="Gene3D" id="4.10.1060.10">
    <property type="entry name" value="Zinc finger, RanBP2-type"/>
    <property type="match status" value="2"/>
</dbReference>
<evidence type="ECO:0000256" key="2">
    <source>
        <dbReference type="ARBA" id="ARBA00022771"/>
    </source>
</evidence>
<feature type="region of interest" description="Disordered" evidence="5">
    <location>
        <begin position="719"/>
        <end position="753"/>
    </location>
</feature>
<feature type="compositionally biased region" description="Basic and acidic residues" evidence="5">
    <location>
        <begin position="536"/>
        <end position="547"/>
    </location>
</feature>
<feature type="domain" description="RanBP2-type" evidence="6">
    <location>
        <begin position="258"/>
        <end position="287"/>
    </location>
</feature>
<dbReference type="InterPro" id="IPR001876">
    <property type="entry name" value="Znf_RanBP2"/>
</dbReference>
<reference evidence="7 8" key="1">
    <citation type="submission" date="2023-10" db="EMBL/GenBank/DDBJ databases">
        <title>Genome-Wide Identification Analysis in wild type Solanum Pinnatisectum Reveals Some Genes Defensing Phytophthora Infestans.</title>
        <authorList>
            <person name="Sun C."/>
        </authorList>
    </citation>
    <scope>NUCLEOTIDE SEQUENCE [LARGE SCALE GENOMIC DNA]</scope>
    <source>
        <strain evidence="7">LQN</strain>
        <tissue evidence="7">Leaf</tissue>
    </source>
</reference>
<evidence type="ECO:0000256" key="1">
    <source>
        <dbReference type="ARBA" id="ARBA00022723"/>
    </source>
</evidence>
<evidence type="ECO:0000313" key="7">
    <source>
        <dbReference type="EMBL" id="KAK4737456.1"/>
    </source>
</evidence>